<organism evidence="1 2">
    <name type="scientific">Marmota marmota marmota</name>
    <name type="common">Alpine marmot</name>
    <dbReference type="NCBI Taxonomy" id="9994"/>
    <lineage>
        <taxon>Eukaryota</taxon>
        <taxon>Metazoa</taxon>
        <taxon>Chordata</taxon>
        <taxon>Craniata</taxon>
        <taxon>Vertebrata</taxon>
        <taxon>Euteleostomi</taxon>
        <taxon>Mammalia</taxon>
        <taxon>Eutheria</taxon>
        <taxon>Euarchontoglires</taxon>
        <taxon>Glires</taxon>
        <taxon>Rodentia</taxon>
        <taxon>Sciuromorpha</taxon>
        <taxon>Sciuridae</taxon>
        <taxon>Xerinae</taxon>
        <taxon>Marmotini</taxon>
        <taxon>Marmota</taxon>
    </lineage>
</organism>
<accession>A0A8C5Z380</accession>
<dbReference type="Ensembl" id="ENSMMMT00000010187.1">
    <property type="protein sequence ID" value="ENSMMMP00000008931.1"/>
    <property type="gene ID" value="ENSMMMG00000007995.1"/>
</dbReference>
<dbReference type="Proteomes" id="UP000694407">
    <property type="component" value="Unplaced"/>
</dbReference>
<evidence type="ECO:0000313" key="1">
    <source>
        <dbReference type="Ensembl" id="ENSMMMP00000008931.1"/>
    </source>
</evidence>
<dbReference type="Gene3D" id="3.30.930.10">
    <property type="entry name" value="Bira Bifunctional Protein, Domain 2"/>
    <property type="match status" value="1"/>
</dbReference>
<protein>
    <submittedName>
        <fullName evidence="1">Uncharacterized protein</fullName>
    </submittedName>
</protein>
<proteinExistence type="predicted"/>
<dbReference type="InterPro" id="IPR045864">
    <property type="entry name" value="aa-tRNA-synth_II/BPL/LPL"/>
</dbReference>
<reference evidence="1" key="2">
    <citation type="submission" date="2025-09" db="UniProtKB">
        <authorList>
            <consortium name="Ensembl"/>
        </authorList>
    </citation>
    <scope>IDENTIFICATION</scope>
</reference>
<name>A0A8C5Z380_MARMA</name>
<dbReference type="SUPFAM" id="SSF55681">
    <property type="entry name" value="Class II aaRS and biotin synthetases"/>
    <property type="match status" value="1"/>
</dbReference>
<reference evidence="1" key="1">
    <citation type="submission" date="2025-08" db="UniProtKB">
        <authorList>
            <consortium name="Ensembl"/>
        </authorList>
    </citation>
    <scope>IDENTIFICATION</scope>
</reference>
<evidence type="ECO:0000313" key="2">
    <source>
        <dbReference type="Proteomes" id="UP000694407"/>
    </source>
</evidence>
<dbReference type="AlphaFoldDB" id="A0A8C5Z380"/>
<keyword evidence="2" id="KW-1185">Reference proteome</keyword>
<sequence length="50" mass="5620">MKQNSTPDDTVGCFDLLVPGMGEIIGGSLREDDYDKLCREMKALISAYHW</sequence>